<dbReference type="EMBL" id="CAJNRG010015518">
    <property type="protein sequence ID" value="CAF2170897.1"/>
    <property type="molecule type" value="Genomic_DNA"/>
</dbReference>
<dbReference type="AlphaFoldDB" id="A0A816YVR7"/>
<evidence type="ECO:0000313" key="1">
    <source>
        <dbReference type="EMBL" id="CAF2170897.1"/>
    </source>
</evidence>
<comment type="caution">
    <text evidence="1">The sequence shown here is derived from an EMBL/GenBank/DDBJ whole genome shotgun (WGS) entry which is preliminary data.</text>
</comment>
<gene>
    <name evidence="1" type="ORF">XDN619_LOCUS31192</name>
</gene>
<sequence>MVITNLNTILNSLTEFYSNRTFEDSLLIEELAHAVSSPSMIPIDPLDAIDKSFLTPTLNRLSIVRSHISLLIQLCKMTQSEVRSILISVWGAEIGIRVLKNLNKLCLTLIWESSILLSLCSSDTNIIDQQINKNYLLKLFPVINDLTTNEITRTFDIDEIMSMDTSDFTKLKLSLNIQQRIKTIKPLLCVSSKLGQALSELYDLLVKQCSTSQLRHVRRFDQPSTPYVPTAAAKLVASTLTEVLRDGFLFQLPANVNLTEDQIEKFRLKFFVCTIG</sequence>
<name>A0A816YVR7_9BILA</name>
<organism evidence="1 2">
    <name type="scientific">Rotaria magnacalcarata</name>
    <dbReference type="NCBI Taxonomy" id="392030"/>
    <lineage>
        <taxon>Eukaryota</taxon>
        <taxon>Metazoa</taxon>
        <taxon>Spiralia</taxon>
        <taxon>Gnathifera</taxon>
        <taxon>Rotifera</taxon>
        <taxon>Eurotatoria</taxon>
        <taxon>Bdelloidea</taxon>
        <taxon>Philodinida</taxon>
        <taxon>Philodinidae</taxon>
        <taxon>Rotaria</taxon>
    </lineage>
</organism>
<evidence type="ECO:0000313" key="2">
    <source>
        <dbReference type="Proteomes" id="UP000663887"/>
    </source>
</evidence>
<accession>A0A816YVR7</accession>
<dbReference type="Proteomes" id="UP000663887">
    <property type="component" value="Unassembled WGS sequence"/>
</dbReference>
<reference evidence="1" key="1">
    <citation type="submission" date="2021-02" db="EMBL/GenBank/DDBJ databases">
        <authorList>
            <person name="Nowell W R."/>
        </authorList>
    </citation>
    <scope>NUCLEOTIDE SEQUENCE</scope>
</reference>
<protein>
    <submittedName>
        <fullName evidence="1">Uncharacterized protein</fullName>
    </submittedName>
</protein>
<proteinExistence type="predicted"/>